<proteinExistence type="predicted"/>
<organism evidence="3 4">
    <name type="scientific">Manihot esculenta</name>
    <name type="common">Cassava</name>
    <name type="synonym">Jatropha manihot</name>
    <dbReference type="NCBI Taxonomy" id="3983"/>
    <lineage>
        <taxon>Eukaryota</taxon>
        <taxon>Viridiplantae</taxon>
        <taxon>Streptophyta</taxon>
        <taxon>Embryophyta</taxon>
        <taxon>Tracheophyta</taxon>
        <taxon>Spermatophyta</taxon>
        <taxon>Magnoliopsida</taxon>
        <taxon>eudicotyledons</taxon>
        <taxon>Gunneridae</taxon>
        <taxon>Pentapetalae</taxon>
        <taxon>rosids</taxon>
        <taxon>fabids</taxon>
        <taxon>Malpighiales</taxon>
        <taxon>Euphorbiaceae</taxon>
        <taxon>Crotonoideae</taxon>
        <taxon>Manihoteae</taxon>
        <taxon>Manihot</taxon>
    </lineage>
</organism>
<feature type="signal peptide" evidence="1">
    <location>
        <begin position="1"/>
        <end position="22"/>
    </location>
</feature>
<evidence type="ECO:0000313" key="4">
    <source>
        <dbReference type="Proteomes" id="UP000091857"/>
    </source>
</evidence>
<keyword evidence="1" id="KW-0732">Signal</keyword>
<dbReference type="PRINTS" id="PR00837">
    <property type="entry name" value="V5TPXLIKE"/>
</dbReference>
<dbReference type="Proteomes" id="UP000091857">
    <property type="component" value="Chromosome 13"/>
</dbReference>
<dbReference type="CDD" id="cd05381">
    <property type="entry name" value="CAP_PR-1"/>
    <property type="match status" value="1"/>
</dbReference>
<accession>A0A2C9USM1</accession>
<dbReference type="Gene3D" id="3.40.33.10">
    <property type="entry name" value="CAP"/>
    <property type="match status" value="1"/>
</dbReference>
<dbReference type="InterPro" id="IPR014044">
    <property type="entry name" value="CAP_dom"/>
</dbReference>
<evidence type="ECO:0000313" key="3">
    <source>
        <dbReference type="EMBL" id="OAY33884.1"/>
    </source>
</evidence>
<dbReference type="OMA" id="RYQRDKM"/>
<sequence>MDSALLLLPLLVLSTFHGSSNGAAQPTSASPTALPTAASEFLEAHNQARAAVGVGPLEWSEKLANASSRLVRYQRNKMGCQFANLINSSYGGNQLWASGMAVTPRMAVDHWVQEKIYYNHASNSCVPNHQCGVYTQVVWKKSLELGCAQAACVKERASLTVCFYNPPGNVVGESPY</sequence>
<dbReference type="Pfam" id="PF00188">
    <property type="entry name" value="CAP"/>
    <property type="match status" value="1"/>
</dbReference>
<name>A0A2C9USM1_MANES</name>
<keyword evidence="4" id="KW-1185">Reference proteome</keyword>
<feature type="domain" description="SCP" evidence="2">
    <location>
        <begin position="36"/>
        <end position="172"/>
    </location>
</feature>
<protein>
    <recommendedName>
        <fullName evidence="2">SCP domain-containing protein</fullName>
    </recommendedName>
</protein>
<evidence type="ECO:0000259" key="2">
    <source>
        <dbReference type="SMART" id="SM00198"/>
    </source>
</evidence>
<dbReference type="AlphaFoldDB" id="A0A2C9USM1"/>
<dbReference type="Gramene" id="Manes.13G133200.1.v8.1">
    <property type="protein sequence ID" value="Manes.13G133200.1.v8.1.CDS.1"/>
    <property type="gene ID" value="Manes.13G133200.v8.1"/>
</dbReference>
<dbReference type="SUPFAM" id="SSF55797">
    <property type="entry name" value="PR-1-like"/>
    <property type="match status" value="1"/>
</dbReference>
<dbReference type="PANTHER" id="PTHR10334">
    <property type="entry name" value="CYSTEINE-RICH SECRETORY PROTEIN-RELATED"/>
    <property type="match status" value="1"/>
</dbReference>
<feature type="chain" id="PRO_5012767811" description="SCP domain-containing protein" evidence="1">
    <location>
        <begin position="23"/>
        <end position="176"/>
    </location>
</feature>
<dbReference type="OrthoDB" id="337038at2759"/>
<dbReference type="FunFam" id="3.40.33.10:FF:000004">
    <property type="entry name" value="CAP, cysteine-rich secretory protein, antigen 5"/>
    <property type="match status" value="1"/>
</dbReference>
<evidence type="ECO:0000256" key="1">
    <source>
        <dbReference type="SAM" id="SignalP"/>
    </source>
</evidence>
<reference evidence="4" key="1">
    <citation type="journal article" date="2016" name="Nat. Biotechnol.">
        <title>Sequencing wild and cultivated cassava and related species reveals extensive interspecific hybridization and genetic diversity.</title>
        <authorList>
            <person name="Bredeson J.V."/>
            <person name="Lyons J.B."/>
            <person name="Prochnik S.E."/>
            <person name="Wu G.A."/>
            <person name="Ha C.M."/>
            <person name="Edsinger-Gonzales E."/>
            <person name="Grimwood J."/>
            <person name="Schmutz J."/>
            <person name="Rabbi I.Y."/>
            <person name="Egesi C."/>
            <person name="Nauluvula P."/>
            <person name="Lebot V."/>
            <person name="Ndunguru J."/>
            <person name="Mkamilo G."/>
            <person name="Bart R.S."/>
            <person name="Setter T.L."/>
            <person name="Gleadow R.M."/>
            <person name="Kulakow P."/>
            <person name="Ferguson M.E."/>
            <person name="Rounsley S."/>
            <person name="Rokhsar D.S."/>
        </authorList>
    </citation>
    <scope>NUCLEOTIDE SEQUENCE [LARGE SCALE GENOMIC DNA]</scope>
    <source>
        <strain evidence="4">cv. AM560-2</strain>
    </source>
</reference>
<dbReference type="STRING" id="3983.A0A2C9USM1"/>
<comment type="caution">
    <text evidence="3">The sequence shown here is derived from an EMBL/GenBank/DDBJ whole genome shotgun (WGS) entry which is preliminary data.</text>
</comment>
<dbReference type="InterPro" id="IPR035940">
    <property type="entry name" value="CAP_sf"/>
</dbReference>
<dbReference type="InterPro" id="IPR001283">
    <property type="entry name" value="CRISP-related"/>
</dbReference>
<dbReference type="SMART" id="SM00198">
    <property type="entry name" value="SCP"/>
    <property type="match status" value="1"/>
</dbReference>
<dbReference type="EMBL" id="CM004399">
    <property type="protein sequence ID" value="OAY33884.1"/>
    <property type="molecule type" value="Genomic_DNA"/>
</dbReference>
<gene>
    <name evidence="3" type="ORF">MANES_13G133200v8</name>
</gene>
<dbReference type="GO" id="GO:0005615">
    <property type="term" value="C:extracellular space"/>
    <property type="evidence" value="ECO:0000318"/>
    <property type="project" value="GO_Central"/>
</dbReference>